<evidence type="ECO:0000313" key="6">
    <source>
        <dbReference type="EMBL" id="ALO66760.1"/>
    </source>
</evidence>
<evidence type="ECO:0000256" key="3">
    <source>
        <dbReference type="ARBA" id="ARBA00022679"/>
    </source>
</evidence>
<dbReference type="InterPro" id="IPR028098">
    <property type="entry name" value="Glyco_trans_4-like_N"/>
</dbReference>
<dbReference type="Pfam" id="PF13439">
    <property type="entry name" value="Glyco_transf_4"/>
    <property type="match status" value="1"/>
</dbReference>
<reference evidence="7" key="1">
    <citation type="submission" date="2015-11" db="EMBL/GenBank/DDBJ databases">
        <authorList>
            <person name="Kumar R."/>
            <person name="Singh D."/>
            <person name="Swarnkar M.K."/>
            <person name="Singh A.K."/>
            <person name="Kumar S."/>
        </authorList>
    </citation>
    <scope>NUCLEOTIDE SEQUENCE [LARGE SCALE GENOMIC DNA]</scope>
    <source>
        <strain evidence="7">ERGS4:06</strain>
    </source>
</reference>
<feature type="domain" description="Glycosyltransferase subfamily 4-like N-terminal" evidence="5">
    <location>
        <begin position="15"/>
        <end position="182"/>
    </location>
</feature>
<dbReference type="OrthoDB" id="9802525at2"/>
<evidence type="ECO:0000256" key="1">
    <source>
        <dbReference type="ARBA" id="ARBA00021292"/>
    </source>
</evidence>
<dbReference type="Gene3D" id="3.40.50.2000">
    <property type="entry name" value="Glycogen Phosphorylase B"/>
    <property type="match status" value="2"/>
</dbReference>
<protein>
    <recommendedName>
        <fullName evidence="1">D-inositol 3-phosphate glycosyltransferase</fullName>
    </recommendedName>
</protein>
<name>A0A0S2LZT9_9MICC</name>
<dbReference type="PANTHER" id="PTHR45947:SF3">
    <property type="entry name" value="SULFOQUINOVOSYL TRANSFERASE SQD2"/>
    <property type="match status" value="1"/>
</dbReference>
<dbReference type="InterPro" id="IPR001296">
    <property type="entry name" value="Glyco_trans_1"/>
</dbReference>
<feature type="domain" description="Glycosyl transferase family 1" evidence="4">
    <location>
        <begin position="191"/>
        <end position="343"/>
    </location>
</feature>
<evidence type="ECO:0000256" key="2">
    <source>
        <dbReference type="ARBA" id="ARBA00022676"/>
    </source>
</evidence>
<keyword evidence="3 6" id="KW-0808">Transferase</keyword>
<gene>
    <name evidence="6" type="ORF">AS189_09925</name>
</gene>
<evidence type="ECO:0000313" key="7">
    <source>
        <dbReference type="Proteomes" id="UP000059574"/>
    </source>
</evidence>
<sequence>MKIAIIAESFLPEMNGVTHSLLKILQYLDARGDDVLVIAPSTLQDAPAVVEGATVRRLPAIPLTGYRNIRIAVGGVRRVKVLLAEFNPDVVHLASPFVLGWRAVRAAAALGIPTVAIYQTDVPGYAAKYGLTYLENWAWLRVERIHSAATTTLAPSSDSVNKLRGHGIPRVQLWRRGVDTERFHPSKRSAQFRADVAPGGTKIIGYVGRLALEKQVQDLAVLADIPDSKLVIVGDGPQRAALESALPKAHFTGFLGGADLAAVMASFDLFVHPGELETFCQTIQEAMASGVPVVATGRGGPVDLVDSSRTGWLYTPGKLHELRAYAVDLIGDDAKRAAFAAAAFDQVQGRSWAVLGDQLMEHYRHAIAAGSAMPAELRGTK</sequence>
<accession>A0A0S2LZT9</accession>
<organism evidence="6 7">
    <name type="scientific">Arthrobacter alpinus</name>
    <dbReference type="NCBI Taxonomy" id="656366"/>
    <lineage>
        <taxon>Bacteria</taxon>
        <taxon>Bacillati</taxon>
        <taxon>Actinomycetota</taxon>
        <taxon>Actinomycetes</taxon>
        <taxon>Micrococcales</taxon>
        <taxon>Micrococcaceae</taxon>
        <taxon>Arthrobacter</taxon>
    </lineage>
</organism>
<dbReference type="InterPro" id="IPR050194">
    <property type="entry name" value="Glycosyltransferase_grp1"/>
</dbReference>
<dbReference type="CDD" id="cd03814">
    <property type="entry name" value="GT4-like"/>
    <property type="match status" value="1"/>
</dbReference>
<dbReference type="Proteomes" id="UP000059574">
    <property type="component" value="Chromosome"/>
</dbReference>
<evidence type="ECO:0000259" key="5">
    <source>
        <dbReference type="Pfam" id="PF13439"/>
    </source>
</evidence>
<evidence type="ECO:0000259" key="4">
    <source>
        <dbReference type="Pfam" id="PF00534"/>
    </source>
</evidence>
<dbReference type="RefSeq" id="WP_062288204.1">
    <property type="nucleotide sequence ID" value="NZ_CP013200.1"/>
</dbReference>
<reference evidence="6 7" key="2">
    <citation type="journal article" date="2016" name="J. Biotechnol.">
        <title>Complete genome sequence of Arthrobacter alpinus ERGS4:06, a yellow pigmented bacterium tolerant to cold and radiations isolated from Sikkim Himalaya.</title>
        <authorList>
            <person name="Kumar R."/>
            <person name="Singh D."/>
            <person name="Swarnkar M.K."/>
            <person name="Singh A.K."/>
            <person name="Kumar S."/>
        </authorList>
    </citation>
    <scope>NUCLEOTIDE SEQUENCE [LARGE SCALE GENOMIC DNA]</scope>
    <source>
        <strain evidence="6 7">ERGS4:06</strain>
    </source>
</reference>
<proteinExistence type="predicted"/>
<keyword evidence="2 6" id="KW-0328">Glycosyltransferase</keyword>
<dbReference type="EMBL" id="CP013200">
    <property type="protein sequence ID" value="ALO66760.1"/>
    <property type="molecule type" value="Genomic_DNA"/>
</dbReference>
<dbReference type="SUPFAM" id="SSF53756">
    <property type="entry name" value="UDP-Glycosyltransferase/glycogen phosphorylase"/>
    <property type="match status" value="1"/>
</dbReference>
<dbReference type="PANTHER" id="PTHR45947">
    <property type="entry name" value="SULFOQUINOVOSYL TRANSFERASE SQD2"/>
    <property type="match status" value="1"/>
</dbReference>
<dbReference type="GO" id="GO:0016758">
    <property type="term" value="F:hexosyltransferase activity"/>
    <property type="evidence" value="ECO:0007669"/>
    <property type="project" value="TreeGrafter"/>
</dbReference>
<dbReference type="AlphaFoldDB" id="A0A0S2LZT9"/>
<dbReference type="GO" id="GO:1901137">
    <property type="term" value="P:carbohydrate derivative biosynthetic process"/>
    <property type="evidence" value="ECO:0007669"/>
    <property type="project" value="UniProtKB-ARBA"/>
</dbReference>
<dbReference type="Pfam" id="PF00534">
    <property type="entry name" value="Glycos_transf_1"/>
    <property type="match status" value="1"/>
</dbReference>